<comment type="similarity">
    <text evidence="1">Belongs to the strumpellin family.</text>
</comment>
<reference evidence="5" key="1">
    <citation type="journal article" date="2011" name="Nat. Biotechnol.">
        <title>The genomic sequence of the Chinese hamster ovary (CHO)-K1 cell line.</title>
        <authorList>
            <person name="Xu X."/>
            <person name="Nagarajan H."/>
            <person name="Lewis N.E."/>
            <person name="Pan S."/>
            <person name="Cai Z."/>
            <person name="Liu X."/>
            <person name="Chen W."/>
            <person name="Xie M."/>
            <person name="Wang W."/>
            <person name="Hammond S."/>
            <person name="Andersen M.R."/>
            <person name="Neff N."/>
            <person name="Passarelli B."/>
            <person name="Koh W."/>
            <person name="Fan H.C."/>
            <person name="Wang J."/>
            <person name="Gui Y."/>
            <person name="Lee K.H."/>
            <person name="Betenbaugh M.J."/>
            <person name="Quake S.R."/>
            <person name="Famili I."/>
            <person name="Palsson B.O."/>
            <person name="Wang J."/>
        </authorList>
    </citation>
    <scope>NUCLEOTIDE SEQUENCE [LARGE SCALE GENOMIC DNA]</scope>
    <source>
        <strain evidence="5">CHO K1 cell line</strain>
    </source>
</reference>
<dbReference type="GO" id="GO:0030041">
    <property type="term" value="P:actin filament polymerization"/>
    <property type="evidence" value="ECO:0007669"/>
    <property type="project" value="TreeGrafter"/>
</dbReference>
<evidence type="ECO:0000256" key="3">
    <source>
        <dbReference type="ARBA" id="ARBA00029945"/>
    </source>
</evidence>
<dbReference type="PANTHER" id="PTHR15691:SF6">
    <property type="entry name" value="WASH COMPLEX SUBUNIT 5"/>
    <property type="match status" value="1"/>
</dbReference>
<dbReference type="EMBL" id="JH009715">
    <property type="protein sequence ID" value="EGV91500.1"/>
    <property type="molecule type" value="Genomic_DNA"/>
</dbReference>
<dbReference type="PANTHER" id="PTHR15691">
    <property type="entry name" value="WASH COMPLEX SUBUNIT 5"/>
    <property type="match status" value="1"/>
</dbReference>
<dbReference type="AlphaFoldDB" id="G3IPA4"/>
<organism evidence="4 5">
    <name type="scientific">Cricetulus griseus</name>
    <name type="common">Chinese hamster</name>
    <name type="synonym">Cricetulus barabensis griseus</name>
    <dbReference type="NCBI Taxonomy" id="10029"/>
    <lineage>
        <taxon>Eukaryota</taxon>
        <taxon>Metazoa</taxon>
        <taxon>Chordata</taxon>
        <taxon>Craniata</taxon>
        <taxon>Vertebrata</taxon>
        <taxon>Euteleostomi</taxon>
        <taxon>Mammalia</taxon>
        <taxon>Eutheria</taxon>
        <taxon>Euarchontoglires</taxon>
        <taxon>Glires</taxon>
        <taxon>Rodentia</taxon>
        <taxon>Myomorpha</taxon>
        <taxon>Muroidea</taxon>
        <taxon>Cricetidae</taxon>
        <taxon>Cricetinae</taxon>
        <taxon>Cricetulus</taxon>
    </lineage>
</organism>
<dbReference type="InterPro" id="IPR019393">
    <property type="entry name" value="WASH_strumpellin"/>
</dbReference>
<evidence type="ECO:0000313" key="4">
    <source>
        <dbReference type="EMBL" id="EGV91500.1"/>
    </source>
</evidence>
<dbReference type="GO" id="GO:0051125">
    <property type="term" value="P:regulation of actin nucleation"/>
    <property type="evidence" value="ECO:0007669"/>
    <property type="project" value="TreeGrafter"/>
</dbReference>
<evidence type="ECO:0000256" key="2">
    <source>
        <dbReference type="ARBA" id="ARBA00013581"/>
    </source>
</evidence>
<proteinExistence type="inferred from homology"/>
<dbReference type="STRING" id="10029.G3IPA4"/>
<sequence>MTCYIDQLNTWYDMKTHQEVTSSRLFSEIQNTLGTFGLNGLDRLLCFMIVKELQVGQMQILRQQIANELNSSCRFDSRHLAAALDNLNK</sequence>
<dbReference type="Proteomes" id="UP000001075">
    <property type="component" value="Unassembled WGS sequence"/>
</dbReference>
<accession>G3IPA4</accession>
<dbReference type="GO" id="GO:0007032">
    <property type="term" value="P:endosome organization"/>
    <property type="evidence" value="ECO:0007669"/>
    <property type="project" value="TreeGrafter"/>
</dbReference>
<dbReference type="GO" id="GO:0005768">
    <property type="term" value="C:endosome"/>
    <property type="evidence" value="ECO:0007669"/>
    <property type="project" value="TreeGrafter"/>
</dbReference>
<dbReference type="InParanoid" id="G3IPA4"/>
<evidence type="ECO:0000313" key="5">
    <source>
        <dbReference type="Proteomes" id="UP000001075"/>
    </source>
</evidence>
<gene>
    <name evidence="4" type="ORF">I79_025810</name>
</gene>
<dbReference type="GO" id="GO:0140285">
    <property type="term" value="P:endosome fission"/>
    <property type="evidence" value="ECO:0007669"/>
    <property type="project" value="TreeGrafter"/>
</dbReference>
<evidence type="ECO:0000256" key="1">
    <source>
        <dbReference type="ARBA" id="ARBA00006224"/>
    </source>
</evidence>
<protein>
    <recommendedName>
        <fullName evidence="2">WASH complex subunit 5</fullName>
    </recommendedName>
    <alternativeName>
        <fullName evidence="3">WASH complex subunit strumpellin</fullName>
    </alternativeName>
</protein>
<dbReference type="Pfam" id="PF10266">
    <property type="entry name" value="Strumpellin"/>
    <property type="match status" value="1"/>
</dbReference>
<dbReference type="GO" id="GO:0071203">
    <property type="term" value="C:WASH complex"/>
    <property type="evidence" value="ECO:0007669"/>
    <property type="project" value="InterPro"/>
</dbReference>
<name>G3IPA4_CRIGR</name>